<dbReference type="Proteomes" id="UP001175271">
    <property type="component" value="Unassembled WGS sequence"/>
</dbReference>
<evidence type="ECO:0000313" key="2">
    <source>
        <dbReference type="Proteomes" id="UP001175271"/>
    </source>
</evidence>
<dbReference type="AlphaFoldDB" id="A0AA39HPV9"/>
<sequence length="326" mass="38084">MVKLRSVFNCIAKKELPDLPNDFAHLPNDIIRDIMDENRNPQSCEQGLFDNLITMKGPWGAIARNYSYLTFGAAMNTNVFGVDFTRTALQSGKREQKLVDVDQLKDGELVRRMKRIYNCRSDHDYHSLFTRLYDELRINIIGDLPSNLDCFLTAEQLLVRTETLEAIIGLLKARRFRKFDCGFATLSAEQDVQLTHMLCEFVSQPNFEWLCFRSSTNGAPQVVNAAIKAWRERQMIELLTQKVEFHSVPDGAINTWRDQMKREWQWQEMPTVEISRTYGLGVPYQQDRCGAWVWEEKHPTDKERFMKIVIKGDSLIVYFRHMLRSE</sequence>
<protein>
    <submittedName>
        <fullName evidence="1">Uncharacterized protein</fullName>
    </submittedName>
</protein>
<reference evidence="1" key="1">
    <citation type="submission" date="2023-06" db="EMBL/GenBank/DDBJ databases">
        <title>Genomic analysis of the entomopathogenic nematode Steinernema hermaphroditum.</title>
        <authorList>
            <person name="Schwarz E.M."/>
            <person name="Heppert J.K."/>
            <person name="Baniya A."/>
            <person name="Schwartz H.T."/>
            <person name="Tan C.-H."/>
            <person name="Antoshechkin I."/>
            <person name="Sternberg P.W."/>
            <person name="Goodrich-Blair H."/>
            <person name="Dillman A.R."/>
        </authorList>
    </citation>
    <scope>NUCLEOTIDE SEQUENCE</scope>
    <source>
        <strain evidence="1">PS9179</strain>
        <tissue evidence="1">Whole animal</tissue>
    </source>
</reference>
<accession>A0AA39HPV9</accession>
<gene>
    <name evidence="1" type="ORF">QR680_004111</name>
</gene>
<comment type="caution">
    <text evidence="1">The sequence shown here is derived from an EMBL/GenBank/DDBJ whole genome shotgun (WGS) entry which is preliminary data.</text>
</comment>
<proteinExistence type="predicted"/>
<keyword evidence="2" id="KW-1185">Reference proteome</keyword>
<dbReference type="EMBL" id="JAUCMV010000003">
    <property type="protein sequence ID" value="KAK0408703.1"/>
    <property type="molecule type" value="Genomic_DNA"/>
</dbReference>
<name>A0AA39HPV9_9BILA</name>
<evidence type="ECO:0000313" key="1">
    <source>
        <dbReference type="EMBL" id="KAK0408703.1"/>
    </source>
</evidence>
<organism evidence="1 2">
    <name type="scientific">Steinernema hermaphroditum</name>
    <dbReference type="NCBI Taxonomy" id="289476"/>
    <lineage>
        <taxon>Eukaryota</taxon>
        <taxon>Metazoa</taxon>
        <taxon>Ecdysozoa</taxon>
        <taxon>Nematoda</taxon>
        <taxon>Chromadorea</taxon>
        <taxon>Rhabditida</taxon>
        <taxon>Tylenchina</taxon>
        <taxon>Panagrolaimomorpha</taxon>
        <taxon>Strongyloidoidea</taxon>
        <taxon>Steinernematidae</taxon>
        <taxon>Steinernema</taxon>
    </lineage>
</organism>